<proteinExistence type="predicted"/>
<dbReference type="EMBL" id="ML170185">
    <property type="protein sequence ID" value="TDL20860.1"/>
    <property type="molecule type" value="Genomic_DNA"/>
</dbReference>
<dbReference type="Proteomes" id="UP000294933">
    <property type="component" value="Unassembled WGS sequence"/>
</dbReference>
<keyword evidence="2" id="KW-1185">Reference proteome</keyword>
<evidence type="ECO:0000313" key="2">
    <source>
        <dbReference type="Proteomes" id="UP000294933"/>
    </source>
</evidence>
<evidence type="ECO:0000313" key="1">
    <source>
        <dbReference type="EMBL" id="TDL20860.1"/>
    </source>
</evidence>
<name>A0A4Y7Q237_9AGAM</name>
<sequence>MHGSVPFRSRETWRTPDRKDIQMLCWPRSTAEARWSKNDEFRMTRKVDGQSQARDLDLLQYSISFRLNAGSKKYRERQKKGEGRGRKREVCFRVRCFVCTSGERKKKLERKLETWDTSVQ</sequence>
<reference evidence="1 2" key="1">
    <citation type="submission" date="2018-06" db="EMBL/GenBank/DDBJ databases">
        <title>A transcriptomic atlas of mushroom development highlights an independent origin of complex multicellularity.</title>
        <authorList>
            <consortium name="DOE Joint Genome Institute"/>
            <person name="Krizsan K."/>
            <person name="Almasi E."/>
            <person name="Merenyi Z."/>
            <person name="Sahu N."/>
            <person name="Viragh M."/>
            <person name="Koszo T."/>
            <person name="Mondo S."/>
            <person name="Kiss B."/>
            <person name="Balint B."/>
            <person name="Kues U."/>
            <person name="Barry K."/>
            <person name="Hegedus J.C."/>
            <person name="Henrissat B."/>
            <person name="Johnson J."/>
            <person name="Lipzen A."/>
            <person name="Ohm R."/>
            <person name="Nagy I."/>
            <person name="Pangilinan J."/>
            <person name="Yan J."/>
            <person name="Xiong Y."/>
            <person name="Grigoriev I.V."/>
            <person name="Hibbett D.S."/>
            <person name="Nagy L.G."/>
        </authorList>
    </citation>
    <scope>NUCLEOTIDE SEQUENCE [LARGE SCALE GENOMIC DNA]</scope>
    <source>
        <strain evidence="1 2">SZMC22713</strain>
    </source>
</reference>
<gene>
    <name evidence="1" type="ORF">BD410DRAFT_790557</name>
</gene>
<accession>A0A4Y7Q237</accession>
<protein>
    <submittedName>
        <fullName evidence="1">Uncharacterized protein</fullName>
    </submittedName>
</protein>
<organism evidence="1 2">
    <name type="scientific">Rickenella mellea</name>
    <dbReference type="NCBI Taxonomy" id="50990"/>
    <lineage>
        <taxon>Eukaryota</taxon>
        <taxon>Fungi</taxon>
        <taxon>Dikarya</taxon>
        <taxon>Basidiomycota</taxon>
        <taxon>Agaricomycotina</taxon>
        <taxon>Agaricomycetes</taxon>
        <taxon>Hymenochaetales</taxon>
        <taxon>Rickenellaceae</taxon>
        <taxon>Rickenella</taxon>
    </lineage>
</organism>
<dbReference type="AlphaFoldDB" id="A0A4Y7Q237"/>
<dbReference type="VEuPathDB" id="FungiDB:BD410DRAFT_790557"/>